<organism evidence="2 3">
    <name type="scientific">Streptomyces pyxinicus</name>
    <dbReference type="NCBI Taxonomy" id="2970331"/>
    <lineage>
        <taxon>Bacteria</taxon>
        <taxon>Bacillati</taxon>
        <taxon>Actinomycetota</taxon>
        <taxon>Actinomycetes</taxon>
        <taxon>Kitasatosporales</taxon>
        <taxon>Streptomycetaceae</taxon>
        <taxon>Streptomyces</taxon>
    </lineage>
</organism>
<feature type="transmembrane region" description="Helical" evidence="1">
    <location>
        <begin position="52"/>
        <end position="72"/>
    </location>
</feature>
<dbReference type="Proteomes" id="UP001205612">
    <property type="component" value="Unassembled WGS sequence"/>
</dbReference>
<evidence type="ECO:0008006" key="4">
    <source>
        <dbReference type="Google" id="ProtNLM"/>
    </source>
</evidence>
<proteinExistence type="predicted"/>
<dbReference type="EMBL" id="JANUGP010000026">
    <property type="protein sequence ID" value="MCS0604953.1"/>
    <property type="molecule type" value="Genomic_DNA"/>
</dbReference>
<gene>
    <name evidence="2" type="ORF">NX794_27625</name>
</gene>
<evidence type="ECO:0000313" key="2">
    <source>
        <dbReference type="EMBL" id="MCS0604953.1"/>
    </source>
</evidence>
<keyword evidence="1" id="KW-0472">Membrane</keyword>
<dbReference type="RefSeq" id="WP_258781855.1">
    <property type="nucleotide sequence ID" value="NZ_JANUGP010000026.1"/>
</dbReference>
<keyword evidence="1" id="KW-1133">Transmembrane helix</keyword>
<reference evidence="2 3" key="1">
    <citation type="submission" date="2022-08" db="EMBL/GenBank/DDBJ databases">
        <authorList>
            <person name="Somphong A."/>
            <person name="Phongsopitanun W."/>
        </authorList>
    </citation>
    <scope>NUCLEOTIDE SEQUENCE [LARGE SCALE GENOMIC DNA]</scope>
    <source>
        <strain evidence="2 3">LP11</strain>
    </source>
</reference>
<evidence type="ECO:0000256" key="1">
    <source>
        <dbReference type="SAM" id="Phobius"/>
    </source>
</evidence>
<sequence>MTREIVKQDVELLGMLPEGSEAKQLLAKHIDATVRKIVDDEDQRTREYTGSCLAVGFLSVAVFLLAVCVARGGAWWWLSAPAIFIGLLGAAGLAQDAVPRRRDARGRPL</sequence>
<name>A0ABT2BAJ4_9ACTN</name>
<accession>A0ABT2BAJ4</accession>
<comment type="caution">
    <text evidence="2">The sequence shown here is derived from an EMBL/GenBank/DDBJ whole genome shotgun (WGS) entry which is preliminary data.</text>
</comment>
<protein>
    <recommendedName>
        <fullName evidence="4">DUF2335 domain-containing protein</fullName>
    </recommendedName>
</protein>
<evidence type="ECO:0000313" key="3">
    <source>
        <dbReference type="Proteomes" id="UP001205612"/>
    </source>
</evidence>
<feature type="transmembrane region" description="Helical" evidence="1">
    <location>
        <begin position="78"/>
        <end position="98"/>
    </location>
</feature>
<keyword evidence="3" id="KW-1185">Reference proteome</keyword>
<keyword evidence="1" id="KW-0812">Transmembrane</keyword>